<accession>A0A4R9LXB0</accession>
<keyword evidence="1" id="KW-0732">Signal</keyword>
<protein>
    <recommendedName>
        <fullName evidence="4">Lipoprotein</fullName>
    </recommendedName>
</protein>
<reference evidence="2" key="1">
    <citation type="journal article" date="2019" name="PLoS Negl. Trop. Dis.">
        <title>Revisiting the worldwide diversity of Leptospira species in the environment.</title>
        <authorList>
            <person name="Vincent A.T."/>
            <person name="Schiettekatte O."/>
            <person name="Bourhy P."/>
            <person name="Veyrier F.J."/>
            <person name="Picardeau M."/>
        </authorList>
    </citation>
    <scope>NUCLEOTIDE SEQUENCE [LARGE SCALE GENOMIC DNA]</scope>
    <source>
        <strain evidence="2">201300427</strain>
    </source>
</reference>
<dbReference type="OrthoDB" id="341935at2"/>
<feature type="signal peptide" evidence="1">
    <location>
        <begin position="1"/>
        <end position="21"/>
    </location>
</feature>
<evidence type="ECO:0008006" key="4">
    <source>
        <dbReference type="Google" id="ProtNLM"/>
    </source>
</evidence>
<name>A0A4R9LXB0_9LEPT</name>
<proteinExistence type="predicted"/>
<keyword evidence="3" id="KW-1185">Reference proteome</keyword>
<evidence type="ECO:0000256" key="1">
    <source>
        <dbReference type="SAM" id="SignalP"/>
    </source>
</evidence>
<sequence length="175" mass="20351">MKFLKFNLFLFLSVLLLEQCAAFVKDPDLQFQKGKLPGTVPIRIVFTGFARYEKEKQSLKQSILKSGFSEDTKSDLLLEVVLEEINPEYESIGLHRLNILATVFSAGIFPYQINTNHLLSFRYSDSEKNIRESEFKTTLSQWRGFSMIFFSPFYWPSSSFGTLLLQTWSEEVKYL</sequence>
<evidence type="ECO:0000313" key="3">
    <source>
        <dbReference type="Proteomes" id="UP000298058"/>
    </source>
</evidence>
<dbReference type="EMBL" id="RQHW01000042">
    <property type="protein sequence ID" value="TGN18944.1"/>
    <property type="molecule type" value="Genomic_DNA"/>
</dbReference>
<dbReference type="Proteomes" id="UP000298058">
    <property type="component" value="Unassembled WGS sequence"/>
</dbReference>
<evidence type="ECO:0000313" key="2">
    <source>
        <dbReference type="EMBL" id="TGN18944.1"/>
    </source>
</evidence>
<dbReference type="AlphaFoldDB" id="A0A4R9LXB0"/>
<comment type="caution">
    <text evidence="2">The sequence shown here is derived from an EMBL/GenBank/DDBJ whole genome shotgun (WGS) entry which is preliminary data.</text>
</comment>
<gene>
    <name evidence="2" type="ORF">EHS15_11035</name>
</gene>
<feature type="chain" id="PRO_5020322726" description="Lipoprotein" evidence="1">
    <location>
        <begin position="22"/>
        <end position="175"/>
    </location>
</feature>
<organism evidence="2 3">
    <name type="scientific">Leptospira idonii</name>
    <dbReference type="NCBI Taxonomy" id="1193500"/>
    <lineage>
        <taxon>Bacteria</taxon>
        <taxon>Pseudomonadati</taxon>
        <taxon>Spirochaetota</taxon>
        <taxon>Spirochaetia</taxon>
        <taxon>Leptospirales</taxon>
        <taxon>Leptospiraceae</taxon>
        <taxon>Leptospira</taxon>
    </lineage>
</organism>
<dbReference type="RefSeq" id="WP_135760628.1">
    <property type="nucleotide sequence ID" value="NZ_RQHW01000042.1"/>
</dbReference>